<organism evidence="2 3">
    <name type="scientific">Flavobacterium columnare</name>
    <dbReference type="NCBI Taxonomy" id="996"/>
    <lineage>
        <taxon>Bacteria</taxon>
        <taxon>Pseudomonadati</taxon>
        <taxon>Bacteroidota</taxon>
        <taxon>Flavobacteriia</taxon>
        <taxon>Flavobacteriales</taxon>
        <taxon>Flavobacteriaceae</taxon>
        <taxon>Flavobacterium</taxon>
    </lineage>
</organism>
<sequence>MKKLYYIYLVLAVLVLFSLINKIAQGSSEYMIFNFKTNEYVYLVWKLFLVGGLFFLFYTKRKPDSKN</sequence>
<gene>
    <name evidence="2" type="ORF">BWK62_09800</name>
</gene>
<evidence type="ECO:0000256" key="1">
    <source>
        <dbReference type="SAM" id="Phobius"/>
    </source>
</evidence>
<dbReference type="EMBL" id="MTCY01000027">
    <property type="protein sequence ID" value="OWP76373.1"/>
    <property type="molecule type" value="Genomic_DNA"/>
</dbReference>
<dbReference type="Proteomes" id="UP000198034">
    <property type="component" value="Unassembled WGS sequence"/>
</dbReference>
<protein>
    <submittedName>
        <fullName evidence="2">Uncharacterized protein</fullName>
    </submittedName>
</protein>
<comment type="caution">
    <text evidence="2">The sequence shown here is derived from an EMBL/GenBank/DDBJ whole genome shotgun (WGS) entry which is preliminary data.</text>
</comment>
<keyword evidence="1" id="KW-1133">Transmembrane helix</keyword>
<name>A0A0X8C274_9FLAO</name>
<feature type="transmembrane region" description="Helical" evidence="1">
    <location>
        <begin position="40"/>
        <end position="58"/>
    </location>
</feature>
<dbReference type="GeneID" id="96799472"/>
<dbReference type="OrthoDB" id="1376975at2"/>
<keyword evidence="1" id="KW-0812">Transmembrane</keyword>
<reference evidence="2 3" key="1">
    <citation type="journal article" date="2017" name="Infect. Genet. Evol.">
        <title>Comparative genome analysis of fish pathogen Flavobacterium columnare reveals extensive sequence diversity within the species.</title>
        <authorList>
            <person name="Kayansamruaj P."/>
            <person name="Dong H.T."/>
            <person name="Hirono I."/>
            <person name="Kondo H."/>
            <person name="Senapin S."/>
            <person name="Rodkhum C."/>
        </authorList>
    </citation>
    <scope>NUCLEOTIDE SEQUENCE [LARGE SCALE GENOMIC DNA]</scope>
    <source>
        <strain evidence="2 3">1214</strain>
    </source>
</reference>
<dbReference type="RefSeq" id="WP_060382995.1">
    <property type="nucleotide sequence ID" value="NZ_MTCY01000027.1"/>
</dbReference>
<dbReference type="KEGG" id="fcv:AWN65_09770"/>
<evidence type="ECO:0000313" key="2">
    <source>
        <dbReference type="EMBL" id="OWP76373.1"/>
    </source>
</evidence>
<accession>A0A0X8C274</accession>
<proteinExistence type="predicted"/>
<evidence type="ECO:0000313" key="3">
    <source>
        <dbReference type="Proteomes" id="UP000198034"/>
    </source>
</evidence>
<keyword evidence="1" id="KW-0472">Membrane</keyword>
<dbReference type="AlphaFoldDB" id="A0A0X8C274"/>